<dbReference type="GO" id="GO:0003723">
    <property type="term" value="F:RNA binding"/>
    <property type="evidence" value="ECO:0007669"/>
    <property type="project" value="TreeGrafter"/>
</dbReference>
<dbReference type="EMBL" id="HBFS01024667">
    <property type="protein sequence ID" value="CAD8923238.1"/>
    <property type="molecule type" value="Transcribed_RNA"/>
</dbReference>
<evidence type="ECO:0000313" key="7">
    <source>
        <dbReference type="EMBL" id="CAD8923239.1"/>
    </source>
</evidence>
<dbReference type="Gene3D" id="3.30.1360.210">
    <property type="match status" value="1"/>
</dbReference>
<dbReference type="FunFam" id="3.30.1360.210:FF:000001">
    <property type="entry name" value="60S ribosomal protein L22 1"/>
    <property type="match status" value="1"/>
</dbReference>
<accession>A0A6T6YZH5</accession>
<dbReference type="InterPro" id="IPR002671">
    <property type="entry name" value="Ribosomal_eL22"/>
</dbReference>
<organism evidence="7">
    <name type="scientific">Bicosoecida sp. CB-2014</name>
    <dbReference type="NCBI Taxonomy" id="1486930"/>
    <lineage>
        <taxon>Eukaryota</taxon>
        <taxon>Sar</taxon>
        <taxon>Stramenopiles</taxon>
        <taxon>Bigyra</taxon>
        <taxon>Opalozoa</taxon>
        <taxon>Bicosoecida</taxon>
    </lineage>
</organism>
<dbReference type="GO" id="GO:0003735">
    <property type="term" value="F:structural constituent of ribosome"/>
    <property type="evidence" value="ECO:0007669"/>
    <property type="project" value="InterPro"/>
</dbReference>
<dbReference type="Pfam" id="PF01776">
    <property type="entry name" value="Ribosomal_L22e"/>
    <property type="match status" value="1"/>
</dbReference>
<evidence type="ECO:0000256" key="3">
    <source>
        <dbReference type="ARBA" id="ARBA00023274"/>
    </source>
</evidence>
<dbReference type="InterPro" id="IPR038526">
    <property type="entry name" value="Ribosomal_eL22_sf"/>
</dbReference>
<proteinExistence type="inferred from homology"/>
<evidence type="ECO:0000256" key="1">
    <source>
        <dbReference type="ARBA" id="ARBA00007817"/>
    </source>
</evidence>
<evidence type="ECO:0000256" key="2">
    <source>
        <dbReference type="ARBA" id="ARBA00022980"/>
    </source>
</evidence>
<gene>
    <name evidence="6" type="ORF">BSP0115_LOCUS16501</name>
    <name evidence="7" type="ORF">BSP0115_LOCUS16502</name>
</gene>
<keyword evidence="2" id="KW-0689">Ribosomal protein</keyword>
<sequence>MAARKAGGQKAKKQTLRFVLDCSVLVADSLMIMDDFEKFLTDRIKVNGKQGALADVVTLTRDADKVYVASEIPFSKRYLKYLTKKYLKKNNLRDFFHVIATNKQTYQIRYFKIAQEAPEGAEE</sequence>
<dbReference type="GO" id="GO:0002181">
    <property type="term" value="P:cytoplasmic translation"/>
    <property type="evidence" value="ECO:0007669"/>
    <property type="project" value="TreeGrafter"/>
</dbReference>
<protein>
    <recommendedName>
        <fullName evidence="4">Large ribosomal subunit protein eL22</fullName>
    </recommendedName>
    <alternativeName>
        <fullName evidence="5">60S ribosomal protein L22</fullName>
    </alternativeName>
</protein>
<evidence type="ECO:0000256" key="5">
    <source>
        <dbReference type="ARBA" id="ARBA00041214"/>
    </source>
</evidence>
<dbReference type="GO" id="GO:1990904">
    <property type="term" value="C:ribonucleoprotein complex"/>
    <property type="evidence" value="ECO:0007669"/>
    <property type="project" value="UniProtKB-KW"/>
</dbReference>
<reference evidence="7" key="1">
    <citation type="submission" date="2021-01" db="EMBL/GenBank/DDBJ databases">
        <authorList>
            <person name="Corre E."/>
            <person name="Pelletier E."/>
            <person name="Niang G."/>
            <person name="Scheremetjew M."/>
            <person name="Finn R."/>
            <person name="Kale V."/>
            <person name="Holt S."/>
            <person name="Cochrane G."/>
            <person name="Meng A."/>
            <person name="Brown T."/>
            <person name="Cohen L."/>
        </authorList>
    </citation>
    <scope>NUCLEOTIDE SEQUENCE</scope>
    <source>
        <strain evidence="7">Ms1</strain>
    </source>
</reference>
<comment type="similarity">
    <text evidence="1">Belongs to the eukaryotic ribosomal protein eL22 family.</text>
</comment>
<dbReference type="AlphaFoldDB" id="A0A6T6YZH5"/>
<dbReference type="GO" id="GO:0005840">
    <property type="term" value="C:ribosome"/>
    <property type="evidence" value="ECO:0007669"/>
    <property type="project" value="UniProtKB-KW"/>
</dbReference>
<dbReference type="PANTHER" id="PTHR10064">
    <property type="entry name" value="60S RIBOSOMAL PROTEIN L22"/>
    <property type="match status" value="1"/>
</dbReference>
<dbReference type="PANTHER" id="PTHR10064:SF0">
    <property type="entry name" value="FI24544P1-RELATED"/>
    <property type="match status" value="1"/>
</dbReference>
<evidence type="ECO:0000313" key="6">
    <source>
        <dbReference type="EMBL" id="CAD8923238.1"/>
    </source>
</evidence>
<keyword evidence="3" id="KW-0687">Ribonucleoprotein</keyword>
<dbReference type="GO" id="GO:0005737">
    <property type="term" value="C:cytoplasm"/>
    <property type="evidence" value="ECO:0007669"/>
    <property type="project" value="UniProtKB-ARBA"/>
</dbReference>
<evidence type="ECO:0000256" key="4">
    <source>
        <dbReference type="ARBA" id="ARBA00040613"/>
    </source>
</evidence>
<dbReference type="EMBL" id="HBFS01024668">
    <property type="protein sequence ID" value="CAD8923239.1"/>
    <property type="molecule type" value="Transcribed_RNA"/>
</dbReference>
<name>A0A6T6YZH5_9STRA</name>